<proteinExistence type="predicted"/>
<organism evidence="1 2">
    <name type="scientific">Nonomuraea mangrovi</name>
    <dbReference type="NCBI Taxonomy" id="2316207"/>
    <lineage>
        <taxon>Bacteria</taxon>
        <taxon>Bacillati</taxon>
        <taxon>Actinomycetota</taxon>
        <taxon>Actinomycetes</taxon>
        <taxon>Streptosporangiales</taxon>
        <taxon>Streptosporangiaceae</taxon>
        <taxon>Nonomuraea</taxon>
    </lineage>
</organism>
<evidence type="ECO:0000313" key="1">
    <source>
        <dbReference type="EMBL" id="MFD1931171.1"/>
    </source>
</evidence>
<accession>A0ABW4SNU8</accession>
<name>A0ABW4SNU8_9ACTN</name>
<dbReference type="EMBL" id="JBHUFV010000011">
    <property type="protein sequence ID" value="MFD1931171.1"/>
    <property type="molecule type" value="Genomic_DNA"/>
</dbReference>
<reference evidence="2" key="1">
    <citation type="journal article" date="2019" name="Int. J. Syst. Evol. Microbiol.">
        <title>The Global Catalogue of Microorganisms (GCM) 10K type strain sequencing project: providing services to taxonomists for standard genome sequencing and annotation.</title>
        <authorList>
            <consortium name="The Broad Institute Genomics Platform"/>
            <consortium name="The Broad Institute Genome Sequencing Center for Infectious Disease"/>
            <person name="Wu L."/>
            <person name="Ma J."/>
        </authorList>
    </citation>
    <scope>NUCLEOTIDE SEQUENCE [LARGE SCALE GENOMIC DNA]</scope>
    <source>
        <strain evidence="2">ICMP 6774ER</strain>
    </source>
</reference>
<dbReference type="Proteomes" id="UP001597368">
    <property type="component" value="Unassembled WGS sequence"/>
</dbReference>
<evidence type="ECO:0000313" key="2">
    <source>
        <dbReference type="Proteomes" id="UP001597368"/>
    </source>
</evidence>
<sequence length="40" mass="4392">MSGRIGCCGWNMSQLLSHVCGDLVCSAEHRHQVYSGDLLQ</sequence>
<keyword evidence="2" id="KW-1185">Reference proteome</keyword>
<gene>
    <name evidence="1" type="ORF">ACFSKW_06735</name>
</gene>
<protein>
    <submittedName>
        <fullName evidence="1">Uncharacterized protein</fullName>
    </submittedName>
</protein>
<dbReference type="RefSeq" id="WP_379570281.1">
    <property type="nucleotide sequence ID" value="NZ_JBHUFV010000011.1"/>
</dbReference>
<comment type="caution">
    <text evidence="1">The sequence shown here is derived from an EMBL/GenBank/DDBJ whole genome shotgun (WGS) entry which is preliminary data.</text>
</comment>